<dbReference type="InterPro" id="IPR046496">
    <property type="entry name" value="DUF6589"/>
</dbReference>
<gene>
    <name evidence="3" type="ORF">THAOC_24877</name>
</gene>
<feature type="compositionally biased region" description="Basic and acidic residues" evidence="1">
    <location>
        <begin position="1331"/>
        <end position="1343"/>
    </location>
</feature>
<feature type="compositionally biased region" description="Low complexity" evidence="1">
    <location>
        <begin position="108"/>
        <end position="124"/>
    </location>
</feature>
<comment type="caution">
    <text evidence="3">The sequence shown here is derived from an EMBL/GenBank/DDBJ whole genome shotgun (WGS) entry which is preliminary data.</text>
</comment>
<proteinExistence type="predicted"/>
<protein>
    <recommendedName>
        <fullName evidence="2">DUF6589 domain-containing protein</fullName>
    </recommendedName>
</protein>
<feature type="domain" description="DUF6589" evidence="2">
    <location>
        <begin position="933"/>
        <end position="1247"/>
    </location>
</feature>
<feature type="region of interest" description="Disordered" evidence="1">
    <location>
        <begin position="1"/>
        <end position="131"/>
    </location>
</feature>
<dbReference type="EMBL" id="AGNL01034116">
    <property type="protein sequence ID" value="EJK55395.1"/>
    <property type="molecule type" value="Genomic_DNA"/>
</dbReference>
<feature type="region of interest" description="Disordered" evidence="1">
    <location>
        <begin position="183"/>
        <end position="219"/>
    </location>
</feature>
<accession>K0RQM4</accession>
<sequence>TRQNGSPSERVSRSGDGSSHKLSSSSCELSSEGGSLKRAAIGEGAPGDTSNDSLPKRRRGSSSSSIYEGSSRRGSTSSSSRGRQKKSVVGRASNSVPESGKRVGGSGTSASSSSKTKAAGVSKKPAAKEKEKGLDSGFDIIACKIRSGIYRLAGLSEIEKKTPNTIVRACQSAATKTINSNFQESTGKATKRAPTPTVSSSASFKATRSTTSIDPPSNVTKTPFAEAGGDSTFSHIQFSLADRGTDIVEPHKELMPSTQTLTYERLLPEDIARLDVGDELIIQVPQSPLPRMEKREKADHKLILTKLEKVMLSLFGQSWVAFERELQLKIEKNARSISVVGVPYYEFSCRIRSYAERFSLSAPNPDKSAIDGLWSGGSGIYVEMCGYSPSQSLLIMHRMMPFVKIFKLRTSGSILNEPALKFPEGANPDNMAIPLARKLALVAGDSMKALEVLMRYYKELNRKAKRAVSNQAAKAAKASSTEKQPDELMAELLLAELEETKLREFARRVEELYRDATVKLYSNFTPLKSYLVSRSDIADLYEEMKTKFPTAHAMLGILVSSQNRPVEVAPLFEQKKKERKRSGDTSIEALLMQSDDDSDYEPENDVQDDEEFVLRELESEDVSALQNETEFDQLSAKEQAVLHLFLSALKLKNQKHMVIWSALAPMANWACGHKQDRKKPSTSVSCDSRTAWSNLNRIADECMARRENLIRSQKTMTYKVFDVPVDTEMVSSLGIRFKVVRCARQDPFTVVIKGTLLSSIGDDASDEMKDQANQIEKYNIFWPQVGWEIISMPGTEEHIAPTYDRDQFIPAPIRFRIPDGMVLQGCEFAREGEGSKFTVRQYTNGVELAQSIISINEFKNHLNRLRTRESAEKADWDERQEELPADQRELYVSDYAGIIRDASKEALFVDTIGRCSKAMGKVYKFQSDCVNQMNPTAHEKDQFIVPEVIPREEGSNTGMLMTSLSLHEQCQLIKKAPRGEFTLRDGANSRDVIMHGDALSVRNYRALYMKITQKLTRFGNEGLVDTLLAALDSVTILPGLFHEDMHRLDCVYRIFYPGCWQAMQFVLGIKRVNGDPVKGNFQDHENFALKLLKAFRRHRFRCFLSSQSETELVPKEDETPEQTITRIEKRLRQYCEEWESSPHEPSRVIALSIKCLESYSRCRDGTRRKDVVLREQEGCDWLAAMRYCGKTNYVTEICERIERLYGEEMKPWLLEVIRCNNIAVLTDRGRGMAQDEVNELVNAWLKVPPSTPSLEMLVKRSAHLIFARAASMEIHGKGRSYSSGRASEEKDILHLEKFLCVCGIFKDHSPNEMSKKSFWSHTSKRSGVGSNKDKKKETVEYTEHEQNVYDRLVSTESQAFDLHVPSKEPSKEEDTADDMNSVASVASSVINTEADVVEARDVDPEQSAEATSWESLTDDQRVEEAAKTLKTVGMGKIQDFNDKALSCMFTEGFKLLKKKNIIKSRKDAKMKRERQIKFIHCAVRFFQARMKKRREQLKKCTEASQNKTYVRMNRPHEVEYRNIMKKKRTGG</sequence>
<evidence type="ECO:0000313" key="3">
    <source>
        <dbReference type="EMBL" id="EJK55395.1"/>
    </source>
</evidence>
<organism evidence="3 4">
    <name type="scientific">Thalassiosira oceanica</name>
    <name type="common">Marine diatom</name>
    <dbReference type="NCBI Taxonomy" id="159749"/>
    <lineage>
        <taxon>Eukaryota</taxon>
        <taxon>Sar</taxon>
        <taxon>Stramenopiles</taxon>
        <taxon>Ochrophyta</taxon>
        <taxon>Bacillariophyta</taxon>
        <taxon>Coscinodiscophyceae</taxon>
        <taxon>Thalassiosirophycidae</taxon>
        <taxon>Thalassiosirales</taxon>
        <taxon>Thalassiosiraceae</taxon>
        <taxon>Thalassiosira</taxon>
    </lineage>
</organism>
<dbReference type="Pfam" id="PF20231">
    <property type="entry name" value="DUF6589"/>
    <property type="match status" value="1"/>
</dbReference>
<reference evidence="3 4" key="1">
    <citation type="journal article" date="2012" name="Genome Biol.">
        <title>Genome and low-iron response of an oceanic diatom adapted to chronic iron limitation.</title>
        <authorList>
            <person name="Lommer M."/>
            <person name="Specht M."/>
            <person name="Roy A.S."/>
            <person name="Kraemer L."/>
            <person name="Andreson R."/>
            <person name="Gutowska M.A."/>
            <person name="Wolf J."/>
            <person name="Bergner S.V."/>
            <person name="Schilhabel M.B."/>
            <person name="Klostermeier U.C."/>
            <person name="Beiko R.G."/>
            <person name="Rosenstiel P."/>
            <person name="Hippler M."/>
            <person name="Laroche J."/>
        </authorList>
    </citation>
    <scope>NUCLEOTIDE SEQUENCE [LARGE SCALE GENOMIC DNA]</scope>
    <source>
        <strain evidence="3 4">CCMP1005</strain>
    </source>
</reference>
<evidence type="ECO:0000259" key="2">
    <source>
        <dbReference type="Pfam" id="PF20231"/>
    </source>
</evidence>
<keyword evidence="4" id="KW-1185">Reference proteome</keyword>
<dbReference type="Proteomes" id="UP000266841">
    <property type="component" value="Unassembled WGS sequence"/>
</dbReference>
<feature type="region of interest" description="Disordered" evidence="1">
    <location>
        <begin position="1313"/>
        <end position="1343"/>
    </location>
</feature>
<name>K0RQM4_THAOC</name>
<feature type="compositionally biased region" description="Low complexity" evidence="1">
    <location>
        <begin position="61"/>
        <end position="81"/>
    </location>
</feature>
<feature type="non-terminal residue" evidence="3">
    <location>
        <position position="1"/>
    </location>
</feature>
<feature type="compositionally biased region" description="Low complexity" evidence="1">
    <location>
        <begin position="14"/>
        <end position="36"/>
    </location>
</feature>
<feature type="compositionally biased region" description="Polar residues" evidence="1">
    <location>
        <begin position="196"/>
        <end position="219"/>
    </location>
</feature>
<evidence type="ECO:0000313" key="4">
    <source>
        <dbReference type="Proteomes" id="UP000266841"/>
    </source>
</evidence>
<evidence type="ECO:0000256" key="1">
    <source>
        <dbReference type="SAM" id="MobiDB-lite"/>
    </source>
</evidence>